<evidence type="ECO:0000313" key="2">
    <source>
        <dbReference type="Proteomes" id="UP001419268"/>
    </source>
</evidence>
<proteinExistence type="predicted"/>
<gene>
    <name evidence="1" type="ORF">Scep_024310</name>
</gene>
<evidence type="ECO:0000313" key="1">
    <source>
        <dbReference type="EMBL" id="KAK9100880.1"/>
    </source>
</evidence>
<comment type="caution">
    <text evidence="1">The sequence shown here is derived from an EMBL/GenBank/DDBJ whole genome shotgun (WGS) entry which is preliminary data.</text>
</comment>
<dbReference type="AlphaFoldDB" id="A0AAP0EZ28"/>
<keyword evidence="2" id="KW-1185">Reference proteome</keyword>
<dbReference type="Proteomes" id="UP001419268">
    <property type="component" value="Unassembled WGS sequence"/>
</dbReference>
<accession>A0AAP0EZ28</accession>
<reference evidence="1 2" key="1">
    <citation type="submission" date="2024-01" db="EMBL/GenBank/DDBJ databases">
        <title>Genome assemblies of Stephania.</title>
        <authorList>
            <person name="Yang L."/>
        </authorList>
    </citation>
    <scope>NUCLEOTIDE SEQUENCE [LARGE SCALE GENOMIC DNA]</scope>
    <source>
        <strain evidence="1">JXDWG</strain>
        <tissue evidence="1">Leaf</tissue>
    </source>
</reference>
<name>A0AAP0EZ28_9MAGN</name>
<protein>
    <submittedName>
        <fullName evidence="1">Uncharacterized protein</fullName>
    </submittedName>
</protein>
<organism evidence="1 2">
    <name type="scientific">Stephania cephalantha</name>
    <dbReference type="NCBI Taxonomy" id="152367"/>
    <lineage>
        <taxon>Eukaryota</taxon>
        <taxon>Viridiplantae</taxon>
        <taxon>Streptophyta</taxon>
        <taxon>Embryophyta</taxon>
        <taxon>Tracheophyta</taxon>
        <taxon>Spermatophyta</taxon>
        <taxon>Magnoliopsida</taxon>
        <taxon>Ranunculales</taxon>
        <taxon>Menispermaceae</taxon>
        <taxon>Menispermoideae</taxon>
        <taxon>Cissampelideae</taxon>
        <taxon>Stephania</taxon>
    </lineage>
</organism>
<sequence length="203" mass="22940">MGLPRAVPECKARPSLDLDDTISLGEVHWNLIGQKKVRESRGTSCEASQPTLIWFNCKFYMKTREEWTRLEYCKPSTNRSGKEKIDYYLRVSGVEGETSRDHGFMVKRSAQLNPGRKNTQNGVFTCSDQMPEDLPRVTCCAAGRIGDSRPSKPPHVTFPLDKHVISSVFFQSECSTWRQQPITSSHINATSPCHNMSPAGFRQ</sequence>
<dbReference type="EMBL" id="JBBNAG010000010">
    <property type="protein sequence ID" value="KAK9100880.1"/>
    <property type="molecule type" value="Genomic_DNA"/>
</dbReference>